<dbReference type="EMBL" id="RBVX01000148">
    <property type="protein sequence ID" value="RSL28808.1"/>
    <property type="molecule type" value="Genomic_DNA"/>
</dbReference>
<proteinExistence type="predicted"/>
<keyword evidence="3" id="KW-1185">Reference proteome</keyword>
<keyword evidence="1" id="KW-0472">Membrane</keyword>
<evidence type="ECO:0000313" key="2">
    <source>
        <dbReference type="EMBL" id="RSL28808.1"/>
    </source>
</evidence>
<comment type="caution">
    <text evidence="2">The sequence shown here is derived from an EMBL/GenBank/DDBJ whole genome shotgun (WGS) entry which is preliminary data.</text>
</comment>
<evidence type="ECO:0000256" key="1">
    <source>
        <dbReference type="SAM" id="Phobius"/>
    </source>
</evidence>
<keyword evidence="1" id="KW-0812">Transmembrane</keyword>
<protein>
    <submittedName>
        <fullName evidence="2">Uncharacterized protein</fullName>
    </submittedName>
</protein>
<dbReference type="Proteomes" id="UP000275076">
    <property type="component" value="Unassembled WGS sequence"/>
</dbReference>
<dbReference type="AlphaFoldDB" id="A0A428MRV8"/>
<gene>
    <name evidence="2" type="ORF">D7Z54_34535</name>
</gene>
<evidence type="ECO:0000313" key="3">
    <source>
        <dbReference type="Proteomes" id="UP000275076"/>
    </source>
</evidence>
<dbReference type="RefSeq" id="WP_125563653.1">
    <property type="nucleotide sequence ID" value="NZ_RBVX01000148.1"/>
</dbReference>
<feature type="transmembrane region" description="Helical" evidence="1">
    <location>
        <begin position="49"/>
        <end position="68"/>
    </location>
</feature>
<accession>A0A428MRV8</accession>
<organism evidence="2 3">
    <name type="scientific">Salibacterium salarium</name>
    <dbReference type="NCBI Taxonomy" id="284579"/>
    <lineage>
        <taxon>Bacteria</taxon>
        <taxon>Bacillati</taxon>
        <taxon>Bacillota</taxon>
        <taxon>Bacilli</taxon>
        <taxon>Bacillales</taxon>
        <taxon>Bacillaceae</taxon>
    </lineage>
</organism>
<reference evidence="2 3" key="1">
    <citation type="submission" date="2018-10" db="EMBL/GenBank/DDBJ databases">
        <title>Draft genome sequence of Bacillus salarius IM0101, isolated from a hypersaline soil in Inner Mongolia, China.</title>
        <authorList>
            <person name="Yamprayoonswat W."/>
            <person name="Boonvisut S."/>
            <person name="Jumpathong W."/>
            <person name="Sittihan S."/>
            <person name="Ruangsuj P."/>
            <person name="Wanthongcharoen S."/>
            <person name="Thongpramul N."/>
            <person name="Pimmason S."/>
            <person name="Yu B."/>
            <person name="Yasawong M."/>
        </authorList>
    </citation>
    <scope>NUCLEOTIDE SEQUENCE [LARGE SCALE GENOMIC DNA]</scope>
    <source>
        <strain evidence="2 3">IM0101</strain>
    </source>
</reference>
<dbReference type="OrthoDB" id="2645700at2"/>
<sequence length="83" mass="9165">MSKRGTGVAFIAISAFLISSKYISASIFGSGVSSWSESLYDNMLGYVGNTLSIFSLFAFIIGTAYIVWGEYEDWKNKNKNTNQ</sequence>
<name>A0A428MRV8_9BACI</name>
<keyword evidence="1" id="KW-1133">Transmembrane helix</keyword>